<comment type="caution">
    <text evidence="1">The sequence shown here is derived from an EMBL/GenBank/DDBJ whole genome shotgun (WGS) entry which is preliminary data.</text>
</comment>
<name>A0ABT9NJC6_9ACTN</name>
<dbReference type="Proteomes" id="UP001240447">
    <property type="component" value="Unassembled WGS sequence"/>
</dbReference>
<evidence type="ECO:0000313" key="1">
    <source>
        <dbReference type="EMBL" id="MDP9820512.1"/>
    </source>
</evidence>
<proteinExistence type="predicted"/>
<accession>A0ABT9NJC6</accession>
<keyword evidence="2" id="KW-1185">Reference proteome</keyword>
<organism evidence="1 2">
    <name type="scientific">Nocardioides massiliensis</name>
    <dbReference type="NCBI Taxonomy" id="1325935"/>
    <lineage>
        <taxon>Bacteria</taxon>
        <taxon>Bacillati</taxon>
        <taxon>Actinomycetota</taxon>
        <taxon>Actinomycetes</taxon>
        <taxon>Propionibacteriales</taxon>
        <taxon>Nocardioidaceae</taxon>
        <taxon>Nocardioides</taxon>
    </lineage>
</organism>
<protein>
    <submittedName>
        <fullName evidence="1">Methionine synthase II (Cobalamin-independent)</fullName>
    </submittedName>
</protein>
<sequence>MGVAVKRFVTCPGSGKKCLPDVETAIRKALRYSAQRGTPLRYYRCPDCGLFHLTKRPLSRAHVDTYQRSA</sequence>
<gene>
    <name evidence="1" type="ORF">J2S59_000321</name>
</gene>
<reference evidence="1 2" key="1">
    <citation type="submission" date="2023-07" db="EMBL/GenBank/DDBJ databases">
        <title>Sequencing the genomes of 1000 actinobacteria strains.</title>
        <authorList>
            <person name="Klenk H.-P."/>
        </authorList>
    </citation>
    <scope>NUCLEOTIDE SEQUENCE [LARGE SCALE GENOMIC DNA]</scope>
    <source>
        <strain evidence="1 2">GD13</strain>
    </source>
</reference>
<evidence type="ECO:0000313" key="2">
    <source>
        <dbReference type="Proteomes" id="UP001240447"/>
    </source>
</evidence>
<dbReference type="EMBL" id="JAUSQM010000001">
    <property type="protein sequence ID" value="MDP9820512.1"/>
    <property type="molecule type" value="Genomic_DNA"/>
</dbReference>